<accession>A0A915L894</accession>
<dbReference type="Proteomes" id="UP000887565">
    <property type="component" value="Unplaced"/>
</dbReference>
<evidence type="ECO:0000313" key="2">
    <source>
        <dbReference type="WBParaSite" id="nRc.2.0.1.t47037-RA"/>
    </source>
</evidence>
<dbReference type="WBParaSite" id="nRc.2.0.1.t47037-RA">
    <property type="protein sequence ID" value="nRc.2.0.1.t47037-RA"/>
    <property type="gene ID" value="nRc.2.0.1.g47037"/>
</dbReference>
<evidence type="ECO:0000313" key="1">
    <source>
        <dbReference type="Proteomes" id="UP000887565"/>
    </source>
</evidence>
<dbReference type="AlphaFoldDB" id="A0A915L894"/>
<protein>
    <submittedName>
        <fullName evidence="2">Uncharacterized protein</fullName>
    </submittedName>
</protein>
<reference evidence="2" key="1">
    <citation type="submission" date="2022-11" db="UniProtKB">
        <authorList>
            <consortium name="WormBaseParasite"/>
        </authorList>
    </citation>
    <scope>IDENTIFICATION</scope>
</reference>
<organism evidence="1 2">
    <name type="scientific">Romanomermis culicivorax</name>
    <name type="common">Nematode worm</name>
    <dbReference type="NCBI Taxonomy" id="13658"/>
    <lineage>
        <taxon>Eukaryota</taxon>
        <taxon>Metazoa</taxon>
        <taxon>Ecdysozoa</taxon>
        <taxon>Nematoda</taxon>
        <taxon>Enoplea</taxon>
        <taxon>Dorylaimia</taxon>
        <taxon>Mermithida</taxon>
        <taxon>Mermithoidea</taxon>
        <taxon>Mermithidae</taxon>
        <taxon>Romanomermis</taxon>
    </lineage>
</organism>
<sequence>MERKSGAALYRAVPRCTAWYLAYLKKEGITYPIEHQQFAENLFCLLMEIMTMKIKLPKAKYVEGSDPRSMVAIQLVLDNLAVNLRT</sequence>
<name>A0A915L894_ROMCU</name>
<proteinExistence type="predicted"/>
<keyword evidence="1" id="KW-1185">Reference proteome</keyword>